<comment type="caution">
    <text evidence="1">The sequence shown here is derived from an EMBL/GenBank/DDBJ whole genome shotgun (WGS) entry which is preliminary data.</text>
</comment>
<evidence type="ECO:0000313" key="2">
    <source>
        <dbReference type="Proteomes" id="UP000050525"/>
    </source>
</evidence>
<dbReference type="AlphaFoldDB" id="A0A151MZ40"/>
<dbReference type="Proteomes" id="UP000050525">
    <property type="component" value="Unassembled WGS sequence"/>
</dbReference>
<organism evidence="1 2">
    <name type="scientific">Alligator mississippiensis</name>
    <name type="common">American alligator</name>
    <dbReference type="NCBI Taxonomy" id="8496"/>
    <lineage>
        <taxon>Eukaryota</taxon>
        <taxon>Metazoa</taxon>
        <taxon>Chordata</taxon>
        <taxon>Craniata</taxon>
        <taxon>Vertebrata</taxon>
        <taxon>Euteleostomi</taxon>
        <taxon>Archelosauria</taxon>
        <taxon>Archosauria</taxon>
        <taxon>Crocodylia</taxon>
        <taxon>Alligatoridae</taxon>
        <taxon>Alligatorinae</taxon>
        <taxon>Alligator</taxon>
    </lineage>
</organism>
<gene>
    <name evidence="1" type="ORF">Y1Q_0023178</name>
</gene>
<evidence type="ECO:0000313" key="1">
    <source>
        <dbReference type="EMBL" id="KYO29833.1"/>
    </source>
</evidence>
<dbReference type="EMBL" id="AKHW03004488">
    <property type="protein sequence ID" value="KYO29833.1"/>
    <property type="molecule type" value="Genomic_DNA"/>
</dbReference>
<proteinExistence type="predicted"/>
<accession>A0A151MZ40</accession>
<reference evidence="1 2" key="1">
    <citation type="journal article" date="2012" name="Genome Biol.">
        <title>Sequencing three crocodilian genomes to illuminate the evolution of archosaurs and amniotes.</title>
        <authorList>
            <person name="St John J.A."/>
            <person name="Braun E.L."/>
            <person name="Isberg S.R."/>
            <person name="Miles L.G."/>
            <person name="Chong A.Y."/>
            <person name="Gongora J."/>
            <person name="Dalzell P."/>
            <person name="Moran C."/>
            <person name="Bed'hom B."/>
            <person name="Abzhanov A."/>
            <person name="Burgess S.C."/>
            <person name="Cooksey A.M."/>
            <person name="Castoe T.A."/>
            <person name="Crawford N.G."/>
            <person name="Densmore L.D."/>
            <person name="Drew J.C."/>
            <person name="Edwards S.V."/>
            <person name="Faircloth B.C."/>
            <person name="Fujita M.K."/>
            <person name="Greenwold M.J."/>
            <person name="Hoffmann F.G."/>
            <person name="Howard J.M."/>
            <person name="Iguchi T."/>
            <person name="Janes D.E."/>
            <person name="Khan S.Y."/>
            <person name="Kohno S."/>
            <person name="de Koning A.J."/>
            <person name="Lance S.L."/>
            <person name="McCarthy F.M."/>
            <person name="McCormack J.E."/>
            <person name="Merchant M.E."/>
            <person name="Peterson D.G."/>
            <person name="Pollock D.D."/>
            <person name="Pourmand N."/>
            <person name="Raney B.J."/>
            <person name="Roessler K.A."/>
            <person name="Sanford J.R."/>
            <person name="Sawyer R.H."/>
            <person name="Schmidt C.J."/>
            <person name="Triplett E.W."/>
            <person name="Tuberville T.D."/>
            <person name="Venegas-Anaya M."/>
            <person name="Howard J.T."/>
            <person name="Jarvis E.D."/>
            <person name="Guillette L.J.Jr."/>
            <person name="Glenn T.C."/>
            <person name="Green R.E."/>
            <person name="Ray D.A."/>
        </authorList>
    </citation>
    <scope>NUCLEOTIDE SEQUENCE [LARGE SCALE GENOMIC DNA]</scope>
    <source>
        <strain evidence="1">KSC_2009_1</strain>
    </source>
</reference>
<protein>
    <submittedName>
        <fullName evidence="1">Uncharacterized protein</fullName>
    </submittedName>
</protein>
<sequence length="97" mass="11092">MVNFVMLRRTKERTGLFGIPQMNCLVVEIPELRSCSRETSEFTGCFIVHCTTVAVKHADEEVILVLLANSAWRERTIAIDYQATCNILVGWQVKKYV</sequence>
<keyword evidence="2" id="KW-1185">Reference proteome</keyword>
<name>A0A151MZ40_ALLMI</name>